<dbReference type="GeneID" id="30962740"/>
<reference evidence="2" key="1">
    <citation type="submission" date="2016-05" db="EMBL/GenBank/DDBJ databases">
        <title>Comparative genomics of biotechnologically important yeasts.</title>
        <authorList>
            <consortium name="DOE Joint Genome Institute"/>
            <person name="Riley R."/>
            <person name="Haridas S."/>
            <person name="Wolfe K.H."/>
            <person name="Lopes M.R."/>
            <person name="Hittinger C.T."/>
            <person name="Goker M."/>
            <person name="Salamov A."/>
            <person name="Wisecaver J."/>
            <person name="Long T.M."/>
            <person name="Aerts A.L."/>
            <person name="Barry K."/>
            <person name="Choi C."/>
            <person name="Clum A."/>
            <person name="Coughlan A.Y."/>
            <person name="Deshpande S."/>
            <person name="Douglass A.P."/>
            <person name="Hanson S.J."/>
            <person name="Klenk H.-P."/>
            <person name="Labutti K."/>
            <person name="Lapidus A."/>
            <person name="Lindquist E."/>
            <person name="Lipzen A."/>
            <person name="Meier-Kolthoff J.P."/>
            <person name="Ohm R.A."/>
            <person name="Otillar R.P."/>
            <person name="Pangilinan J."/>
            <person name="Peng Y."/>
            <person name="Rokas A."/>
            <person name="Rosa C.A."/>
            <person name="Scheuner C."/>
            <person name="Sibirny A.A."/>
            <person name="Slot J.C."/>
            <person name="Stielow J.B."/>
            <person name="Sun H."/>
            <person name="Kurtzman C.P."/>
            <person name="Blackwell M."/>
            <person name="Grigoriev I.V."/>
            <person name="Jeffries T.W."/>
        </authorList>
    </citation>
    <scope>NUCLEOTIDE SEQUENCE [LARGE SCALE GENOMIC DNA]</scope>
    <source>
        <strain evidence="2">DSM 1968</strain>
    </source>
</reference>
<dbReference type="Proteomes" id="UP000095038">
    <property type="component" value="Unassembled WGS sequence"/>
</dbReference>
<sequence length="74" mass="8783">MGAFLPVLSKLWAIAREARSGVSVGNGWKWMEMGSKTSERRTKLVWYRYNEQWVGIWYSMPRHVTLNYIINVYI</sequence>
<dbReference type="RefSeq" id="XP_020048873.1">
    <property type="nucleotide sequence ID" value="XM_020189104.1"/>
</dbReference>
<name>A0A1D2VLT5_9ASCO</name>
<dbReference type="InParanoid" id="A0A1D2VLT5"/>
<gene>
    <name evidence="1" type="ORF">ASCRUDRAFT_136234</name>
</gene>
<proteinExistence type="predicted"/>
<evidence type="ECO:0000313" key="2">
    <source>
        <dbReference type="Proteomes" id="UP000095038"/>
    </source>
</evidence>
<keyword evidence="2" id="KW-1185">Reference proteome</keyword>
<evidence type="ECO:0000313" key="1">
    <source>
        <dbReference type="EMBL" id="ODV62566.1"/>
    </source>
</evidence>
<organism evidence="1 2">
    <name type="scientific">Ascoidea rubescens DSM 1968</name>
    <dbReference type="NCBI Taxonomy" id="1344418"/>
    <lineage>
        <taxon>Eukaryota</taxon>
        <taxon>Fungi</taxon>
        <taxon>Dikarya</taxon>
        <taxon>Ascomycota</taxon>
        <taxon>Saccharomycotina</taxon>
        <taxon>Saccharomycetes</taxon>
        <taxon>Ascoideaceae</taxon>
        <taxon>Ascoidea</taxon>
    </lineage>
</organism>
<accession>A0A1D2VLT5</accession>
<protein>
    <submittedName>
        <fullName evidence="1">Uncharacterized protein</fullName>
    </submittedName>
</protein>
<dbReference type="EMBL" id="KV454477">
    <property type="protein sequence ID" value="ODV62566.1"/>
    <property type="molecule type" value="Genomic_DNA"/>
</dbReference>
<dbReference type="AlphaFoldDB" id="A0A1D2VLT5"/>